<dbReference type="PANTHER" id="PTHR12905:SF0">
    <property type="entry name" value="CALCINEURIN-LIKE PHOSPHOESTERASE DOMAIN-CONTAINING PROTEIN"/>
    <property type="match status" value="1"/>
</dbReference>
<proteinExistence type="predicted"/>
<evidence type="ECO:0000313" key="1">
    <source>
        <dbReference type="EMBL" id="CAD9467401.1"/>
    </source>
</evidence>
<dbReference type="AlphaFoldDB" id="A0A7S2GRX7"/>
<accession>A0A7S2GRX7</accession>
<reference evidence="1" key="1">
    <citation type="submission" date="2021-01" db="EMBL/GenBank/DDBJ databases">
        <authorList>
            <person name="Corre E."/>
            <person name="Pelletier E."/>
            <person name="Niang G."/>
            <person name="Scheremetjew M."/>
            <person name="Finn R."/>
            <person name="Kale V."/>
            <person name="Holt S."/>
            <person name="Cochrane G."/>
            <person name="Meng A."/>
            <person name="Brown T."/>
            <person name="Cohen L."/>
        </authorList>
    </citation>
    <scope>NUCLEOTIDE SEQUENCE</scope>
    <source>
        <strain evidence="1">CCMP826</strain>
    </source>
</reference>
<organism evidence="1">
    <name type="scientific">Helicotheca tamesis</name>
    <dbReference type="NCBI Taxonomy" id="374047"/>
    <lineage>
        <taxon>Eukaryota</taxon>
        <taxon>Sar</taxon>
        <taxon>Stramenopiles</taxon>
        <taxon>Ochrophyta</taxon>
        <taxon>Bacillariophyta</taxon>
        <taxon>Mediophyceae</taxon>
        <taxon>Lithodesmiophycidae</taxon>
        <taxon>Lithodesmiales</taxon>
        <taxon>Lithodesmiaceae</taxon>
        <taxon>Helicotheca</taxon>
    </lineage>
</organism>
<dbReference type="InterPro" id="IPR029052">
    <property type="entry name" value="Metallo-depent_PP-like"/>
</dbReference>
<protein>
    <recommendedName>
        <fullName evidence="2">Calcineurin-like phosphoesterase domain-containing protein</fullName>
    </recommendedName>
</protein>
<dbReference type="Gene3D" id="3.60.21.10">
    <property type="match status" value="1"/>
</dbReference>
<evidence type="ECO:0008006" key="2">
    <source>
        <dbReference type="Google" id="ProtNLM"/>
    </source>
</evidence>
<gene>
    <name evidence="1" type="ORF">HTAM1171_LOCUS517</name>
</gene>
<dbReference type="EMBL" id="HBGV01000788">
    <property type="protein sequence ID" value="CAD9467401.1"/>
    <property type="molecule type" value="Transcribed_RNA"/>
</dbReference>
<dbReference type="SUPFAM" id="SSF56300">
    <property type="entry name" value="Metallo-dependent phosphatases"/>
    <property type="match status" value="1"/>
</dbReference>
<dbReference type="PANTHER" id="PTHR12905">
    <property type="entry name" value="METALLOPHOSPHOESTERASE"/>
    <property type="match status" value="1"/>
</dbReference>
<name>A0A7S2GRX7_9STRA</name>
<sequence>MMTSSKKLLTNCIYLENESIKIQGIQFYGSPYTPAIPGKTMAFNYHDRQTAHTIWQKIPQDVDILMTHGPPHQFLDRIIVGKHVGCPKLRQRVMQVQPKFHFFGHIHEGFGIQTYKDVTFVNCATVTLLYQPKHEAVVLDYVTNKR</sequence>
<dbReference type="InterPro" id="IPR051693">
    <property type="entry name" value="UPF0046_metallophosphoest"/>
</dbReference>